<keyword evidence="3" id="KW-1185">Reference proteome</keyword>
<sequence>MTGRGEYQKQLAALWTTAKSNNLKFTDIVPEDMEDVFSQKKELQKARDMIKALQEREDLLQAAKEALVKDLNEKQAEINNLPAEYHAAKTDLQQAQRQIANNKDTIDDLNNRIERYRAQVNDVLVNKQTAAAAAEKLENLQMEVQDQQTVIQRLKDNNRMSTALSEQYRETDRKALKRKDNLLAKKDSELAEKMKQLADKNAELLEAVHALAEKDNELERLEDLLAGLRNPTQKSKDHIAAMDDNNRMEPLTDSLHDEFLTAQAENIDLLQRNLRLAEDNRALEEQHIQMKTQLHETLALRESSDRVFAAVVSETKTLFRFYQASSQVIGSFADFFAAGKATIDSFSNIEEQLDSAQEALKGYFQVKDVIRVDSDSPYIGDTEQILLCKELDSLAATASDSVSNLETLHVVLWSFLNQLSHDPKMMADLNGGMK</sequence>
<keyword evidence="1" id="KW-0175">Coiled coil</keyword>
<feature type="coiled-coil region" evidence="1">
    <location>
        <begin position="36"/>
        <end position="157"/>
    </location>
</feature>
<dbReference type="Proteomes" id="UP001140562">
    <property type="component" value="Unassembled WGS sequence"/>
</dbReference>
<comment type="caution">
    <text evidence="2">The sequence shown here is derived from an EMBL/GenBank/DDBJ whole genome shotgun (WGS) entry which is preliminary data.</text>
</comment>
<name>A0A9W8WU79_9PLEO</name>
<dbReference type="EMBL" id="JAPEUV010000099">
    <property type="protein sequence ID" value="KAJ4333226.1"/>
    <property type="molecule type" value="Genomic_DNA"/>
</dbReference>
<proteinExistence type="predicted"/>
<dbReference type="AlphaFoldDB" id="A0A9W8WU79"/>
<feature type="coiled-coil region" evidence="1">
    <location>
        <begin position="260"/>
        <end position="287"/>
    </location>
</feature>
<feature type="coiled-coil region" evidence="1">
    <location>
        <begin position="183"/>
        <end position="224"/>
    </location>
</feature>
<reference evidence="2" key="1">
    <citation type="submission" date="2022-10" db="EMBL/GenBank/DDBJ databases">
        <title>Tapping the CABI collections for fungal endophytes: first genome assemblies for Collariella, Neodidymelliopsis, Ascochyta clinopodiicola, Didymella pomorum, Didymosphaeria variabile, Neocosmospora piperis and Neocucurbitaria cava.</title>
        <authorList>
            <person name="Hill R."/>
        </authorList>
    </citation>
    <scope>NUCLEOTIDE SEQUENCE</scope>
    <source>
        <strain evidence="2">IMI 360193</strain>
    </source>
</reference>
<dbReference type="Gene3D" id="1.10.287.1490">
    <property type="match status" value="1"/>
</dbReference>
<evidence type="ECO:0000313" key="3">
    <source>
        <dbReference type="Proteomes" id="UP001140562"/>
    </source>
</evidence>
<accession>A0A9W8WU79</accession>
<gene>
    <name evidence="2" type="ORF">N0V87_007782</name>
</gene>
<protein>
    <submittedName>
        <fullName evidence="2">Uncharacterized protein</fullName>
    </submittedName>
</protein>
<organism evidence="2 3">
    <name type="scientific">Didymella glomerata</name>
    <dbReference type="NCBI Taxonomy" id="749621"/>
    <lineage>
        <taxon>Eukaryota</taxon>
        <taxon>Fungi</taxon>
        <taxon>Dikarya</taxon>
        <taxon>Ascomycota</taxon>
        <taxon>Pezizomycotina</taxon>
        <taxon>Dothideomycetes</taxon>
        <taxon>Pleosporomycetidae</taxon>
        <taxon>Pleosporales</taxon>
        <taxon>Pleosporineae</taxon>
        <taxon>Didymellaceae</taxon>
        <taxon>Didymella</taxon>
    </lineage>
</organism>
<dbReference type="OrthoDB" id="3777090at2759"/>
<evidence type="ECO:0000256" key="1">
    <source>
        <dbReference type="SAM" id="Coils"/>
    </source>
</evidence>
<evidence type="ECO:0000313" key="2">
    <source>
        <dbReference type="EMBL" id="KAJ4333226.1"/>
    </source>
</evidence>